<dbReference type="GO" id="GO:0003729">
    <property type="term" value="F:mRNA binding"/>
    <property type="evidence" value="ECO:0007669"/>
    <property type="project" value="TreeGrafter"/>
</dbReference>
<evidence type="ECO:0000256" key="1">
    <source>
        <dbReference type="SAM" id="MobiDB-lite"/>
    </source>
</evidence>
<evidence type="ECO:0000313" key="2">
    <source>
        <dbReference type="EMBL" id="KAF3001494.1"/>
    </source>
</evidence>
<protein>
    <recommendedName>
        <fullName evidence="4">Pentatricopeptide repeat-containing protein</fullName>
    </recommendedName>
</protein>
<dbReference type="GO" id="GO:0005739">
    <property type="term" value="C:mitochondrion"/>
    <property type="evidence" value="ECO:0007669"/>
    <property type="project" value="TreeGrafter"/>
</dbReference>
<gene>
    <name evidence="2" type="ORF">E8E13_008858</name>
</gene>
<comment type="caution">
    <text evidence="2">The sequence shown here is derived from an EMBL/GenBank/DDBJ whole genome shotgun (WGS) entry which is preliminary data.</text>
</comment>
<feature type="region of interest" description="Disordered" evidence="1">
    <location>
        <begin position="26"/>
        <end position="53"/>
    </location>
</feature>
<dbReference type="AlphaFoldDB" id="A0A9P4TCT1"/>
<dbReference type="Pfam" id="PF01535">
    <property type="entry name" value="PPR"/>
    <property type="match status" value="1"/>
</dbReference>
<dbReference type="EMBL" id="SWKU01000013">
    <property type="protein sequence ID" value="KAF3001494.1"/>
    <property type="molecule type" value="Genomic_DNA"/>
</dbReference>
<dbReference type="PANTHER" id="PTHR47938:SF35">
    <property type="entry name" value="PENTATRICOPEPTIDE REPEAT-CONTAINING PROTEIN 4, MITOCHONDRIAL-RELATED"/>
    <property type="match status" value="1"/>
</dbReference>
<accession>A0A9P4TCT1</accession>
<evidence type="ECO:0000313" key="3">
    <source>
        <dbReference type="Proteomes" id="UP000801428"/>
    </source>
</evidence>
<reference evidence="2" key="1">
    <citation type="submission" date="2019-04" db="EMBL/GenBank/DDBJ databases">
        <title>Sequencing of skin fungus with MAO and IRED activity.</title>
        <authorList>
            <person name="Marsaioli A.J."/>
            <person name="Bonatto J.M.C."/>
            <person name="Reis Junior O."/>
        </authorList>
    </citation>
    <scope>NUCLEOTIDE SEQUENCE</scope>
    <source>
        <strain evidence="2">30M1</strain>
    </source>
</reference>
<organism evidence="2 3">
    <name type="scientific">Curvularia kusanoi</name>
    <name type="common">Cochliobolus kusanoi</name>
    <dbReference type="NCBI Taxonomy" id="90978"/>
    <lineage>
        <taxon>Eukaryota</taxon>
        <taxon>Fungi</taxon>
        <taxon>Dikarya</taxon>
        <taxon>Ascomycota</taxon>
        <taxon>Pezizomycotina</taxon>
        <taxon>Dothideomycetes</taxon>
        <taxon>Pleosporomycetidae</taxon>
        <taxon>Pleosporales</taxon>
        <taxon>Pleosporineae</taxon>
        <taxon>Pleosporaceae</taxon>
        <taxon>Curvularia</taxon>
    </lineage>
</organism>
<evidence type="ECO:0008006" key="4">
    <source>
        <dbReference type="Google" id="ProtNLM"/>
    </source>
</evidence>
<dbReference type="GO" id="GO:0140053">
    <property type="term" value="P:mitochondrial gene expression"/>
    <property type="evidence" value="ECO:0007669"/>
    <property type="project" value="TreeGrafter"/>
</dbReference>
<dbReference type="InterPro" id="IPR011990">
    <property type="entry name" value="TPR-like_helical_dom_sf"/>
</dbReference>
<dbReference type="Proteomes" id="UP000801428">
    <property type="component" value="Unassembled WGS sequence"/>
</dbReference>
<name>A0A9P4TCT1_CURKU</name>
<dbReference type="InterPro" id="IPR002885">
    <property type="entry name" value="PPR_rpt"/>
</dbReference>
<dbReference type="PANTHER" id="PTHR47938">
    <property type="entry name" value="RESPIRATORY COMPLEX I CHAPERONE (CIA84), PUTATIVE (AFU_ORTHOLOGUE AFUA_2G06020)-RELATED"/>
    <property type="match status" value="1"/>
</dbReference>
<proteinExistence type="predicted"/>
<dbReference type="Gene3D" id="1.25.40.10">
    <property type="entry name" value="Tetratricopeptide repeat domain"/>
    <property type="match status" value="2"/>
</dbReference>
<dbReference type="OrthoDB" id="185373at2759"/>
<sequence length="790" mass="90428">MLAPHRLRCLLHSVPALQTRQLRTRPRPIPRYTRQWNPTLHKPATPSGTPNEPCLSVAPAQITVEQPSLDATFEALSLDADETTISRNVAIAAPHRGLSESREFKKLNYLLNLADSKDNLEPGLRAPIWQAYTMAMKRRVNTGRYLSKWAWNVLWKSQYADFSDPSRRRVRLARIDRYLRNARAEPIAGQIAYRAERNFMAGREDDAFDMWTRHYDENATASEYLDTGIRLYALAGHPDTARRFMDVLLRLHPDWDTSIMTTVFRGYTSSLEGKHHDEARKLYCLIKGRMGLNGDQDAYDACLAGFLEARLLEDALEVFRDMIRHDSLETKTAPGELKHRYVAGVIRRLNSIYALATDVSAMTSIALAAINVLPVVFHSHVYSDWLNSAIVETSPQAAASILDLMIQRGYQPETEHFNSLLRILYRTKAPENILKAENIGWKMIEETPSSQVVSDRPPFGSRVNAIVNKLHNYSATDARFSTTMPAASTTTFALTMRHHALNEQWEHVDYLTRRLREQNVEVNSTIMNVMMENSCQQGNFVEAWQMYKNLTGEPDQVTAVFPDGQSIRVLWKILRLALSDPENRNNPSLPTPRQLLHETSEWWTLIRQRPDVDRFKQGLAAADMGAIAKLVLHCFSYARDIPGVLVALHFLREKFGIHATDELVQIVLRQLAWTVLEHESETVRLQFGLGKNRIRAIKKLRHQYWRWYKRKLEFLGIHEEDLPAYSEDEAYDLQLNVISEFVRTVMLADVGPEEVEELIQDAATAAGVPYMMTGDMNVFDMIAWSDTELN</sequence>
<keyword evidence="3" id="KW-1185">Reference proteome</keyword>